<comment type="cofactor">
    <cofactor evidence="1">
        <name>FMN</name>
        <dbReference type="ChEBI" id="CHEBI:58210"/>
    </cofactor>
</comment>
<dbReference type="InterPro" id="IPR033888">
    <property type="entry name" value="DHOD_1B"/>
</dbReference>
<sequence>MLKKPQMEVEIAGIKLKNPVMTASGTFGYGQEFSPFIDLDRLGAMVLKGITLKPKMGNPPPRIIETPSGMLNAIGLQNIGVEVLIKEKLPYLQKFNTPVIINISGDAIEEYVELASRLGEVSKEMGIAGLEVNISCPNVKKGGMVWGTDAQSTYKIINSIRKATSLPLIVKLTPNVTDIKTIAQAAEEAGADALSLINTLVGMAVDIDSCKPKLANISGGLSGPAVKPVALWLVWQVFLFLAPEVGEQLKTSHPGRESFM</sequence>
<protein>
    <recommendedName>
        <fullName evidence="10">Dihydroorotate dehydrogenase catalytic domain-containing protein</fullName>
    </recommendedName>
</protein>
<comment type="similarity">
    <text evidence="4">Belongs to the dihydroorotate dehydrogenase family. Type 1 subfamily.</text>
</comment>
<dbReference type="CDD" id="cd04740">
    <property type="entry name" value="DHOD_1B_like"/>
    <property type="match status" value="1"/>
</dbReference>
<dbReference type="Gene3D" id="3.20.20.70">
    <property type="entry name" value="Aldolase class I"/>
    <property type="match status" value="1"/>
</dbReference>
<proteinExistence type="inferred from homology"/>
<dbReference type="InterPro" id="IPR005720">
    <property type="entry name" value="Dihydroorotate_DH_cat"/>
</dbReference>
<feature type="domain" description="Dihydroorotate dehydrogenase catalytic" evidence="10">
    <location>
        <begin position="7"/>
        <end position="239"/>
    </location>
</feature>
<evidence type="ECO:0000313" key="11">
    <source>
        <dbReference type="EMBL" id="GAG71481.1"/>
    </source>
</evidence>
<evidence type="ECO:0000256" key="8">
    <source>
        <dbReference type="ARBA" id="ARBA00022975"/>
    </source>
</evidence>
<keyword evidence="6" id="KW-0285">Flavoprotein</keyword>
<evidence type="ECO:0000256" key="9">
    <source>
        <dbReference type="ARBA" id="ARBA00023002"/>
    </source>
</evidence>
<evidence type="ECO:0000256" key="3">
    <source>
        <dbReference type="ARBA" id="ARBA00004725"/>
    </source>
</evidence>
<dbReference type="PANTHER" id="PTHR48109">
    <property type="entry name" value="DIHYDROOROTATE DEHYDROGENASE (QUINONE), MITOCHONDRIAL-RELATED"/>
    <property type="match status" value="1"/>
</dbReference>
<evidence type="ECO:0000256" key="7">
    <source>
        <dbReference type="ARBA" id="ARBA00022643"/>
    </source>
</evidence>
<evidence type="ECO:0000256" key="1">
    <source>
        <dbReference type="ARBA" id="ARBA00001917"/>
    </source>
</evidence>
<dbReference type="InterPro" id="IPR049622">
    <property type="entry name" value="Dihydroorotate_DH_I"/>
</dbReference>
<comment type="caution">
    <text evidence="11">The sequence shown here is derived from an EMBL/GenBank/DDBJ whole genome shotgun (WGS) entry which is preliminary data.</text>
</comment>
<gene>
    <name evidence="11" type="ORF">S01H4_01881</name>
</gene>
<dbReference type="UniPathway" id="UPA00070"/>
<dbReference type="AlphaFoldDB" id="X1BHH2"/>
<organism evidence="11">
    <name type="scientific">marine sediment metagenome</name>
    <dbReference type="NCBI Taxonomy" id="412755"/>
    <lineage>
        <taxon>unclassified sequences</taxon>
        <taxon>metagenomes</taxon>
        <taxon>ecological metagenomes</taxon>
    </lineage>
</organism>
<dbReference type="PANTHER" id="PTHR48109:SF1">
    <property type="entry name" value="DIHYDROOROTATE DEHYDROGENASE (FUMARATE)"/>
    <property type="match status" value="1"/>
</dbReference>
<evidence type="ECO:0000256" key="5">
    <source>
        <dbReference type="ARBA" id="ARBA00022490"/>
    </source>
</evidence>
<dbReference type="InterPro" id="IPR050074">
    <property type="entry name" value="DHO_dehydrogenase"/>
</dbReference>
<dbReference type="PROSITE" id="PS00911">
    <property type="entry name" value="DHODEHASE_1"/>
    <property type="match status" value="1"/>
</dbReference>
<keyword evidence="9" id="KW-0560">Oxidoreductase</keyword>
<dbReference type="InterPro" id="IPR001295">
    <property type="entry name" value="Dihydroorotate_DH_CS"/>
</dbReference>
<dbReference type="InterPro" id="IPR013785">
    <property type="entry name" value="Aldolase_TIM"/>
</dbReference>
<dbReference type="InterPro" id="IPR024920">
    <property type="entry name" value="Dihydroorotate_DH_1"/>
</dbReference>
<comment type="subcellular location">
    <subcellularLocation>
        <location evidence="2">Cytoplasm</location>
    </subcellularLocation>
</comment>
<dbReference type="NCBIfam" id="TIGR01037">
    <property type="entry name" value="pyrD_sub1_fam"/>
    <property type="match status" value="1"/>
</dbReference>
<dbReference type="NCBIfam" id="NF005574">
    <property type="entry name" value="PRK07259.1"/>
    <property type="match status" value="1"/>
</dbReference>
<keyword evidence="8" id="KW-0665">Pyrimidine biosynthesis</keyword>
<dbReference type="GO" id="GO:0006207">
    <property type="term" value="P:'de novo' pyrimidine nucleobase biosynthetic process"/>
    <property type="evidence" value="ECO:0007669"/>
    <property type="project" value="InterPro"/>
</dbReference>
<dbReference type="GO" id="GO:0044205">
    <property type="term" value="P:'de novo' UMP biosynthetic process"/>
    <property type="evidence" value="ECO:0007669"/>
    <property type="project" value="UniProtKB-UniPathway"/>
</dbReference>
<dbReference type="EMBL" id="BART01000375">
    <property type="protein sequence ID" value="GAG71481.1"/>
    <property type="molecule type" value="Genomic_DNA"/>
</dbReference>
<dbReference type="InterPro" id="IPR012135">
    <property type="entry name" value="Dihydroorotate_DH_1_2"/>
</dbReference>
<comment type="pathway">
    <text evidence="3">Pyrimidine metabolism; UMP biosynthesis via de novo pathway.</text>
</comment>
<evidence type="ECO:0000256" key="4">
    <source>
        <dbReference type="ARBA" id="ARBA00008008"/>
    </source>
</evidence>
<keyword evidence="5" id="KW-0963">Cytoplasm</keyword>
<name>X1BHH2_9ZZZZ</name>
<dbReference type="Pfam" id="PF01180">
    <property type="entry name" value="DHO_dh"/>
    <property type="match status" value="1"/>
</dbReference>
<evidence type="ECO:0000259" key="10">
    <source>
        <dbReference type="Pfam" id="PF01180"/>
    </source>
</evidence>
<dbReference type="HAMAP" id="MF_00224">
    <property type="entry name" value="DHO_dh_type1"/>
    <property type="match status" value="1"/>
</dbReference>
<accession>X1BHH2</accession>
<evidence type="ECO:0000256" key="6">
    <source>
        <dbReference type="ARBA" id="ARBA00022630"/>
    </source>
</evidence>
<evidence type="ECO:0000256" key="2">
    <source>
        <dbReference type="ARBA" id="ARBA00004496"/>
    </source>
</evidence>
<dbReference type="SUPFAM" id="SSF51395">
    <property type="entry name" value="FMN-linked oxidoreductases"/>
    <property type="match status" value="1"/>
</dbReference>
<dbReference type="GO" id="GO:0005737">
    <property type="term" value="C:cytoplasm"/>
    <property type="evidence" value="ECO:0007669"/>
    <property type="project" value="UniProtKB-SubCell"/>
</dbReference>
<dbReference type="PIRSF" id="PIRSF000164">
    <property type="entry name" value="DHO_oxidase"/>
    <property type="match status" value="1"/>
</dbReference>
<keyword evidence="7" id="KW-0288">FMN</keyword>
<reference evidence="11" key="1">
    <citation type="journal article" date="2014" name="Front. Microbiol.">
        <title>High frequency of phylogenetically diverse reductive dehalogenase-homologous genes in deep subseafloor sedimentary metagenomes.</title>
        <authorList>
            <person name="Kawai M."/>
            <person name="Futagami T."/>
            <person name="Toyoda A."/>
            <person name="Takaki Y."/>
            <person name="Nishi S."/>
            <person name="Hori S."/>
            <person name="Arai W."/>
            <person name="Tsubouchi T."/>
            <person name="Morono Y."/>
            <person name="Uchiyama I."/>
            <person name="Ito T."/>
            <person name="Fujiyama A."/>
            <person name="Inagaki F."/>
            <person name="Takami H."/>
        </authorList>
    </citation>
    <scope>NUCLEOTIDE SEQUENCE</scope>
    <source>
        <strain evidence="11">Expedition CK06-06</strain>
    </source>
</reference>
<dbReference type="GO" id="GO:0004152">
    <property type="term" value="F:dihydroorotate dehydrogenase activity"/>
    <property type="evidence" value="ECO:0007669"/>
    <property type="project" value="InterPro"/>
</dbReference>